<dbReference type="InParanoid" id="A0A5C3PJR0"/>
<protein>
    <recommendedName>
        <fullName evidence="1">Fungal-type protein kinase domain-containing protein</fullName>
    </recommendedName>
</protein>
<dbReference type="Gene3D" id="1.10.510.10">
    <property type="entry name" value="Transferase(Phosphotransferase) domain 1"/>
    <property type="match status" value="1"/>
</dbReference>
<name>A0A5C3PJR0_9APHY</name>
<feature type="domain" description="Fungal-type protein kinase" evidence="1">
    <location>
        <begin position="130"/>
        <end position="488"/>
    </location>
</feature>
<dbReference type="GO" id="GO:0004672">
    <property type="term" value="F:protein kinase activity"/>
    <property type="evidence" value="ECO:0007669"/>
    <property type="project" value="InterPro"/>
</dbReference>
<reference evidence="2 3" key="1">
    <citation type="journal article" date="2019" name="Nat. Ecol. Evol.">
        <title>Megaphylogeny resolves global patterns of mushroom evolution.</title>
        <authorList>
            <person name="Varga T."/>
            <person name="Krizsan K."/>
            <person name="Foldi C."/>
            <person name="Dima B."/>
            <person name="Sanchez-Garcia M."/>
            <person name="Sanchez-Ramirez S."/>
            <person name="Szollosi G.J."/>
            <person name="Szarkandi J.G."/>
            <person name="Papp V."/>
            <person name="Albert L."/>
            <person name="Andreopoulos W."/>
            <person name="Angelini C."/>
            <person name="Antonin V."/>
            <person name="Barry K.W."/>
            <person name="Bougher N.L."/>
            <person name="Buchanan P."/>
            <person name="Buyck B."/>
            <person name="Bense V."/>
            <person name="Catcheside P."/>
            <person name="Chovatia M."/>
            <person name="Cooper J."/>
            <person name="Damon W."/>
            <person name="Desjardin D."/>
            <person name="Finy P."/>
            <person name="Geml J."/>
            <person name="Haridas S."/>
            <person name="Hughes K."/>
            <person name="Justo A."/>
            <person name="Karasinski D."/>
            <person name="Kautmanova I."/>
            <person name="Kiss B."/>
            <person name="Kocsube S."/>
            <person name="Kotiranta H."/>
            <person name="LaButti K.M."/>
            <person name="Lechner B.E."/>
            <person name="Liimatainen K."/>
            <person name="Lipzen A."/>
            <person name="Lukacs Z."/>
            <person name="Mihaltcheva S."/>
            <person name="Morgado L.N."/>
            <person name="Niskanen T."/>
            <person name="Noordeloos M.E."/>
            <person name="Ohm R.A."/>
            <person name="Ortiz-Santana B."/>
            <person name="Ovrebo C."/>
            <person name="Racz N."/>
            <person name="Riley R."/>
            <person name="Savchenko A."/>
            <person name="Shiryaev A."/>
            <person name="Soop K."/>
            <person name="Spirin V."/>
            <person name="Szebenyi C."/>
            <person name="Tomsovsky M."/>
            <person name="Tulloss R.E."/>
            <person name="Uehling J."/>
            <person name="Grigoriev I.V."/>
            <person name="Vagvolgyi C."/>
            <person name="Papp T."/>
            <person name="Martin F.M."/>
            <person name="Miettinen O."/>
            <person name="Hibbett D.S."/>
            <person name="Nagy L.G."/>
        </authorList>
    </citation>
    <scope>NUCLEOTIDE SEQUENCE [LARGE SCALE GENOMIC DNA]</scope>
    <source>
        <strain evidence="2 3">HHB13444</strain>
    </source>
</reference>
<accession>A0A5C3PJR0</accession>
<dbReference type="AlphaFoldDB" id="A0A5C3PJR0"/>
<proteinExistence type="predicted"/>
<dbReference type="Pfam" id="PF17667">
    <property type="entry name" value="Pkinase_fungal"/>
    <property type="match status" value="1"/>
</dbReference>
<dbReference type="Proteomes" id="UP000308197">
    <property type="component" value="Unassembled WGS sequence"/>
</dbReference>
<evidence type="ECO:0000313" key="3">
    <source>
        <dbReference type="Proteomes" id="UP000308197"/>
    </source>
</evidence>
<dbReference type="InterPro" id="IPR011009">
    <property type="entry name" value="Kinase-like_dom_sf"/>
</dbReference>
<keyword evidence="3" id="KW-1185">Reference proteome</keyword>
<dbReference type="EMBL" id="ML211112">
    <property type="protein sequence ID" value="TFK88450.1"/>
    <property type="molecule type" value="Genomic_DNA"/>
</dbReference>
<evidence type="ECO:0000259" key="1">
    <source>
        <dbReference type="Pfam" id="PF17667"/>
    </source>
</evidence>
<dbReference type="PROSITE" id="PS00109">
    <property type="entry name" value="PROTEIN_KINASE_TYR"/>
    <property type="match status" value="1"/>
</dbReference>
<evidence type="ECO:0000313" key="2">
    <source>
        <dbReference type="EMBL" id="TFK88450.1"/>
    </source>
</evidence>
<dbReference type="InterPro" id="IPR008266">
    <property type="entry name" value="Tyr_kinase_AS"/>
</dbReference>
<dbReference type="InterPro" id="IPR040976">
    <property type="entry name" value="Pkinase_fungal"/>
</dbReference>
<dbReference type="SUPFAM" id="SSF56112">
    <property type="entry name" value="Protein kinase-like (PK-like)"/>
    <property type="match status" value="1"/>
</dbReference>
<dbReference type="PANTHER" id="PTHR38248">
    <property type="entry name" value="FUNK1 6"/>
    <property type="match status" value="1"/>
</dbReference>
<sequence length="629" mass="70757">MATNVPTTIMPVKCFAMKFFSSATGPILNAAGLAGDALASEKFTDEDPSAQIIDALNEVDACGRYRFLTTQDSFKDEAFHHGLYPFTSLSEVAGKHSDWLFLELSLIQTAHADCDPFDDEHVYSPSMDYHRSKVLKELRRQAKLVFSVQPRFAFFFLLLLGDDARLIRFDIAGVATTVKFNYSACPEVLVDLLARYSRASPDERGHDTSAHLIEPASEIGEMMRRRLDSATLGDDVALGYFQESLNPEWPWWRLEVHDEDSGEIKPFAVGRPHYCSADVFGHATRGYIALDLTTGYLTFLKESWRSTSGSCALVKEGSVLKKLNKLDTPFVPTVLCHGDVPGQTSISQRLAATSEGSQFAYLGGYAHYRVVMKEVGKPVEEFKNGAQLISVIRDCVKAHKHAYEAGIVHRDISPKNFLLQKREDGRWDGLLIDWDVSAAVVQDPNQLVIPSERVGTWEFMSVNTQFSPSRSLAVEGELESFLYALVYVTVQYIPSSVSPRNIPYFIAAAFHDFQICPTTGRYRPCPMKWFTMSGGQFEVYAWTEPFSHARLQFLSGSEESGWSLHPIDHIMTRLMSWLKANHKSSDPSGTSKVSSHSALLELIEDALQTRQWPLDDKRDFSEHWKRKSR</sequence>
<organism evidence="2 3">
    <name type="scientific">Polyporus arcularius HHB13444</name>
    <dbReference type="NCBI Taxonomy" id="1314778"/>
    <lineage>
        <taxon>Eukaryota</taxon>
        <taxon>Fungi</taxon>
        <taxon>Dikarya</taxon>
        <taxon>Basidiomycota</taxon>
        <taxon>Agaricomycotina</taxon>
        <taxon>Agaricomycetes</taxon>
        <taxon>Polyporales</taxon>
        <taxon>Polyporaceae</taxon>
        <taxon>Polyporus</taxon>
    </lineage>
</organism>
<dbReference type="PANTHER" id="PTHR38248:SF2">
    <property type="entry name" value="FUNK1 11"/>
    <property type="match status" value="1"/>
</dbReference>
<gene>
    <name evidence="2" type="ORF">K466DRAFT_72921</name>
</gene>